<gene>
    <name evidence="1" type="ORF">QA541_02955</name>
</gene>
<evidence type="ECO:0000313" key="1">
    <source>
        <dbReference type="EMBL" id="WZE67231.1"/>
    </source>
</evidence>
<dbReference type="AlphaFoldDB" id="A0AAU6R9Z1"/>
<dbReference type="RefSeq" id="WP_420494257.1">
    <property type="nucleotide sequence ID" value="NZ_CP124577.1"/>
</dbReference>
<proteinExistence type="predicted"/>
<protein>
    <submittedName>
        <fullName evidence="1">Uncharacterized protein</fullName>
    </submittedName>
</protein>
<sequence length="109" mass="13140">MMYKVSCDERDYKVLERYMRQYHDYVKQYKDKPADMSQIKYERLKAIVEGITQTYNDASLFEQQLIKLSWWENESDDVIQKVLNRGKLTIEAFREKVLREVANNTGYVV</sequence>
<name>A0AAU6R9Z1_9STAP</name>
<accession>A0AAU6R9Z1</accession>
<organism evidence="1">
    <name type="scientific">Macrococcus psychrotolerans</name>
    <dbReference type="NCBI Taxonomy" id="3039389"/>
    <lineage>
        <taxon>Bacteria</taxon>
        <taxon>Bacillati</taxon>
        <taxon>Bacillota</taxon>
        <taxon>Bacilli</taxon>
        <taxon>Bacillales</taxon>
        <taxon>Staphylococcaceae</taxon>
        <taxon>Macrococcus</taxon>
    </lineage>
</organism>
<dbReference type="EMBL" id="CP124577">
    <property type="protein sequence ID" value="WZE67231.1"/>
    <property type="molecule type" value="Genomic_DNA"/>
</dbReference>
<reference evidence="1" key="1">
    <citation type="submission" date="2023-04" db="EMBL/GenBank/DDBJ databases">
        <title>Macrococci isolated from food, foodproducing animals, and human clinical materials.</title>
        <authorList>
            <person name="Maslanova I."/>
            <person name="Svec P."/>
            <person name="Sedlacek I."/>
            <person name="Novakova D."/>
            <person name="Keller J.E."/>
            <person name="Schwendener S."/>
            <person name="Finstrlova A."/>
            <person name="Botka T."/>
            <person name="Kovarovic V."/>
            <person name="Petras P."/>
            <person name="Perreten V."/>
            <person name="Pantucek R."/>
        </authorList>
    </citation>
    <scope>NUCLEOTIDE SEQUENCE</scope>
    <source>
        <strain evidence="1">NRL/St 21/332</strain>
    </source>
</reference>